<feature type="region of interest" description="Disordered" evidence="1">
    <location>
        <begin position="1"/>
        <end position="27"/>
    </location>
</feature>
<dbReference type="EMBL" id="JACBZX010000001">
    <property type="protein sequence ID" value="NYG37839.1"/>
    <property type="molecule type" value="Genomic_DNA"/>
</dbReference>
<keyword evidence="3" id="KW-1185">Reference proteome</keyword>
<organism evidence="2 3">
    <name type="scientific">Janibacter alkaliphilus</name>
    <dbReference type="NCBI Taxonomy" id="1069963"/>
    <lineage>
        <taxon>Bacteria</taxon>
        <taxon>Bacillati</taxon>
        <taxon>Actinomycetota</taxon>
        <taxon>Actinomycetes</taxon>
        <taxon>Micrococcales</taxon>
        <taxon>Intrasporangiaceae</taxon>
        <taxon>Janibacter</taxon>
    </lineage>
</organism>
<reference evidence="2 3" key="1">
    <citation type="submission" date="2020-07" db="EMBL/GenBank/DDBJ databases">
        <title>Sequencing the genomes of 1000 actinobacteria strains.</title>
        <authorList>
            <person name="Klenk H.-P."/>
        </authorList>
    </citation>
    <scope>NUCLEOTIDE SEQUENCE [LARGE SCALE GENOMIC DNA]</scope>
    <source>
        <strain evidence="2 3">DSM 24723</strain>
    </source>
</reference>
<dbReference type="AlphaFoldDB" id="A0A852X4K5"/>
<evidence type="ECO:0000313" key="2">
    <source>
        <dbReference type="EMBL" id="NYG37839.1"/>
    </source>
</evidence>
<evidence type="ECO:0000256" key="1">
    <source>
        <dbReference type="SAM" id="MobiDB-lite"/>
    </source>
</evidence>
<gene>
    <name evidence="2" type="ORF">BJY28_002308</name>
</gene>
<dbReference type="RefSeq" id="WP_179463144.1">
    <property type="nucleotide sequence ID" value="NZ_JACBZX010000001.1"/>
</dbReference>
<evidence type="ECO:0000313" key="3">
    <source>
        <dbReference type="Proteomes" id="UP000592181"/>
    </source>
</evidence>
<proteinExistence type="predicted"/>
<sequence>MSEQYTWRFEGADGAAPATGPERSVPFPTQADAEAWFTESWQDLAAAGVAQVTLLREGVEVYGPMPLDPA</sequence>
<name>A0A852X4K5_9MICO</name>
<accession>A0A852X4K5</accession>
<comment type="caution">
    <text evidence="2">The sequence shown here is derived from an EMBL/GenBank/DDBJ whole genome shotgun (WGS) entry which is preliminary data.</text>
</comment>
<protein>
    <submittedName>
        <fullName evidence="2">Uncharacterized protein</fullName>
    </submittedName>
</protein>
<dbReference type="Proteomes" id="UP000592181">
    <property type="component" value="Unassembled WGS sequence"/>
</dbReference>